<evidence type="ECO:0000313" key="3">
    <source>
        <dbReference type="Proteomes" id="UP000541558"/>
    </source>
</evidence>
<dbReference type="Proteomes" id="UP000541558">
    <property type="component" value="Unassembled WGS sequence"/>
</dbReference>
<feature type="region of interest" description="Disordered" evidence="1">
    <location>
        <begin position="1"/>
        <end position="36"/>
    </location>
</feature>
<evidence type="ECO:0008006" key="4">
    <source>
        <dbReference type="Google" id="ProtNLM"/>
    </source>
</evidence>
<proteinExistence type="predicted"/>
<feature type="region of interest" description="Disordered" evidence="1">
    <location>
        <begin position="167"/>
        <end position="193"/>
    </location>
</feature>
<protein>
    <recommendedName>
        <fullName evidence="4">Pentatricopeptide repeat-containing protein</fullName>
    </recommendedName>
</protein>
<reference evidence="2 3" key="1">
    <citation type="journal article" date="2020" name="ISME J.">
        <title>Uncovering the hidden diversity of litter-decomposition mechanisms in mushroom-forming fungi.</title>
        <authorList>
            <person name="Floudas D."/>
            <person name="Bentzer J."/>
            <person name="Ahren D."/>
            <person name="Johansson T."/>
            <person name="Persson P."/>
            <person name="Tunlid A."/>
        </authorList>
    </citation>
    <scope>NUCLEOTIDE SEQUENCE [LARGE SCALE GENOMIC DNA]</scope>
    <source>
        <strain evidence="2 3">CBS 175.51</strain>
    </source>
</reference>
<feature type="compositionally biased region" description="Basic and acidic residues" evidence="1">
    <location>
        <begin position="169"/>
        <end position="181"/>
    </location>
</feature>
<evidence type="ECO:0000256" key="1">
    <source>
        <dbReference type="SAM" id="MobiDB-lite"/>
    </source>
</evidence>
<sequence length="442" mass="48389">MLAVTAKHGSRSSIPPHGESLVVSTLQGKPSLPRESETRAMTHPLLHTYQLQSPPASFSPDPHHLPIPCLAPPSTWLPHFLPTFSALGLQPTSNSFALLLKAALILDRDAAAARVQHILAAMEDHGHRPCAYTDALILRYTRHLKQNGPDGNVVDMNRNLETVLDVEPSESRKLKRPERAALHTARGDASAAGGGPYATALGAVPDDTVLHRIRRMEVKSDMNNHPRIRLKPDATTYQNLITGIALEQNDLDTGALLLREMISVGLMIKSRILRLLIRASLRKAKDETIDEAKNIGVELAVGFLPVMCDARTTPKEALEQISPSDFDGVLGPRVYEGHGGRVLAGGQPSFLVFREFLEGAQGVRRLTGRDCGAIVLRLMRENGVEVDEGTRKLANMLDHPCLTSPSLIWPAYILHTAKKAVSFRELGPLLFLWNTSKCAARE</sequence>
<accession>A0A8H5B5B2</accession>
<dbReference type="AlphaFoldDB" id="A0A8H5B5B2"/>
<dbReference type="EMBL" id="JAACJK010000219">
    <property type="protein sequence ID" value="KAF5316926.1"/>
    <property type="molecule type" value="Genomic_DNA"/>
</dbReference>
<organism evidence="2 3">
    <name type="scientific">Ephemerocybe angulata</name>
    <dbReference type="NCBI Taxonomy" id="980116"/>
    <lineage>
        <taxon>Eukaryota</taxon>
        <taxon>Fungi</taxon>
        <taxon>Dikarya</taxon>
        <taxon>Basidiomycota</taxon>
        <taxon>Agaricomycotina</taxon>
        <taxon>Agaricomycetes</taxon>
        <taxon>Agaricomycetidae</taxon>
        <taxon>Agaricales</taxon>
        <taxon>Agaricineae</taxon>
        <taxon>Psathyrellaceae</taxon>
        <taxon>Ephemerocybe</taxon>
    </lineage>
</organism>
<keyword evidence="3" id="KW-1185">Reference proteome</keyword>
<comment type="caution">
    <text evidence="2">The sequence shown here is derived from an EMBL/GenBank/DDBJ whole genome shotgun (WGS) entry which is preliminary data.</text>
</comment>
<name>A0A8H5B5B2_9AGAR</name>
<gene>
    <name evidence="2" type="ORF">D9611_003673</name>
</gene>
<dbReference type="OrthoDB" id="10341039at2759"/>
<evidence type="ECO:0000313" key="2">
    <source>
        <dbReference type="EMBL" id="KAF5316926.1"/>
    </source>
</evidence>